<name>C4XGC5_SOLM1</name>
<evidence type="ECO:0000313" key="1">
    <source>
        <dbReference type="EMBL" id="BAH73705.1"/>
    </source>
</evidence>
<dbReference type="RefSeq" id="WP_012749795.1">
    <property type="nucleotide sequence ID" value="NC_012796.1"/>
</dbReference>
<dbReference type="AlphaFoldDB" id="C4XGC5"/>
<gene>
    <name evidence="1" type="ordered locus">DMR_02140</name>
</gene>
<dbReference type="EMBL" id="AP010904">
    <property type="protein sequence ID" value="BAH73705.1"/>
    <property type="molecule type" value="Genomic_DNA"/>
</dbReference>
<sequence>MSDAAYQVDLASVTPITASLKAVPLAEAPDDLFQMMMAAKQDMLEQRYSTPPDTSKNPAYAPYATVTVNGKVVAKIDNHGFVETSNAMGGQCADAIKAADDRSGGASGPQLAQARAEEIAKALGGKVNKASTAMTQRAFEATPQPKATVNEAALRADPEYAQIAQLRQAHAAFLAQHMDEEQATA</sequence>
<evidence type="ECO:0000313" key="2">
    <source>
        <dbReference type="Proteomes" id="UP000009071"/>
    </source>
</evidence>
<dbReference type="Proteomes" id="UP000009071">
    <property type="component" value="Chromosome"/>
</dbReference>
<keyword evidence="2" id="KW-1185">Reference proteome</keyword>
<reference evidence="1 2" key="1">
    <citation type="journal article" date="2009" name="Genome Res.">
        <title>Whole genome sequence of Desulfovibrio magneticus strain RS-1 revealed common gene clusters in magnetotactic bacteria.</title>
        <authorList>
            <person name="Nakazawa H."/>
            <person name="Arakaki A."/>
            <person name="Narita-Yamada S."/>
            <person name="Yashiro I."/>
            <person name="Jinno K."/>
            <person name="Aoki N."/>
            <person name="Tsuruyama A."/>
            <person name="Okamura Y."/>
            <person name="Tanikawa S."/>
            <person name="Fujita N."/>
            <person name="Takeyama H."/>
            <person name="Matsunaga T."/>
        </authorList>
    </citation>
    <scope>NUCLEOTIDE SEQUENCE [LARGE SCALE GENOMIC DNA]</scope>
    <source>
        <strain evidence="2">ATCC 700980 / DSM 13731 / RS-1</strain>
    </source>
</reference>
<dbReference type="OrthoDB" id="5454611at2"/>
<protein>
    <submittedName>
        <fullName evidence="1">Uncharacterized protein</fullName>
    </submittedName>
</protein>
<accession>C4XGC5</accession>
<dbReference type="KEGG" id="dma:DMR_02140"/>
<organism evidence="1 2">
    <name type="scientific">Solidesulfovibrio magneticus (strain ATCC 700980 / DSM 13731 / RS-1)</name>
    <name type="common">Desulfovibrio magneticus</name>
    <dbReference type="NCBI Taxonomy" id="573370"/>
    <lineage>
        <taxon>Bacteria</taxon>
        <taxon>Pseudomonadati</taxon>
        <taxon>Thermodesulfobacteriota</taxon>
        <taxon>Desulfovibrionia</taxon>
        <taxon>Desulfovibrionales</taxon>
        <taxon>Desulfovibrionaceae</taxon>
        <taxon>Solidesulfovibrio</taxon>
    </lineage>
</organism>
<proteinExistence type="predicted"/>
<dbReference type="HOGENOM" id="CLU_1459083_0_0_7"/>
<dbReference type="eggNOG" id="ENOG5033B4G">
    <property type="taxonomic scope" value="Bacteria"/>
</dbReference>